<dbReference type="RefSeq" id="WP_342693036.1">
    <property type="nucleotide sequence ID" value="NZ_JBCGDP010000021.1"/>
</dbReference>
<evidence type="ECO:0008006" key="3">
    <source>
        <dbReference type="Google" id="ProtNLM"/>
    </source>
</evidence>
<dbReference type="Gene3D" id="3.40.50.300">
    <property type="entry name" value="P-loop containing nucleotide triphosphate hydrolases"/>
    <property type="match status" value="1"/>
</dbReference>
<dbReference type="PANTHER" id="PTHR39206:SF1">
    <property type="entry name" value="SLL8004 PROTEIN"/>
    <property type="match status" value="1"/>
</dbReference>
<keyword evidence="2" id="KW-1185">Reference proteome</keyword>
<organism evidence="1 2">
    <name type="scientific">Flavobacterium polysaccharolyticum</name>
    <dbReference type="NCBI Taxonomy" id="3133148"/>
    <lineage>
        <taxon>Bacteria</taxon>
        <taxon>Pseudomonadati</taxon>
        <taxon>Bacteroidota</taxon>
        <taxon>Flavobacteriia</taxon>
        <taxon>Flavobacteriales</taxon>
        <taxon>Flavobacteriaceae</taxon>
        <taxon>Flavobacterium</taxon>
    </lineage>
</organism>
<name>A0ABU9NV09_9FLAO</name>
<accession>A0ABU9NV09</accession>
<gene>
    <name evidence="1" type="ORF">WFZ86_16965</name>
</gene>
<comment type="caution">
    <text evidence="1">The sequence shown here is derived from an EMBL/GenBank/DDBJ whole genome shotgun (WGS) entry which is preliminary data.</text>
</comment>
<dbReference type="Proteomes" id="UP001468798">
    <property type="component" value="Unassembled WGS sequence"/>
</dbReference>
<reference evidence="1 2" key="1">
    <citation type="submission" date="2024-03" db="EMBL/GenBank/DDBJ databases">
        <title>Two novel species of the genus Flavobacterium exhibiting potentially degradation of complex polysaccharides.</title>
        <authorList>
            <person name="Lian X."/>
        </authorList>
    </citation>
    <scope>NUCLEOTIDE SEQUENCE [LARGE SCALE GENOMIC DNA]</scope>
    <source>
        <strain evidence="1 2">N6</strain>
    </source>
</reference>
<dbReference type="SUPFAM" id="SSF52540">
    <property type="entry name" value="P-loop containing nucleoside triphosphate hydrolases"/>
    <property type="match status" value="1"/>
</dbReference>
<proteinExistence type="predicted"/>
<dbReference type="PANTHER" id="PTHR39206">
    <property type="entry name" value="SLL8004 PROTEIN"/>
    <property type="match status" value="1"/>
</dbReference>
<protein>
    <recommendedName>
        <fullName evidence="3">UDP-N-acetylglucosamine kinase</fullName>
    </recommendedName>
</protein>
<dbReference type="EMBL" id="JBCGDP010000021">
    <property type="protein sequence ID" value="MEM0578197.1"/>
    <property type="molecule type" value="Genomic_DNA"/>
</dbReference>
<sequence length="248" mass="28429">MSNQSKIRLFAGPNGSGKTSLYSIISKTYHSGIFINADEIEKTLQTKGLIDLTDFGLKVTSKDLEQYALLDDSQSLLTKAKQENFTIDLIIAENFIVNKPKKTNSYEAAFAAAFIRFLLLKEQKSFSYETVMSNSSKLRELEIAKNSGFKTYLYFICTDDFHKNIDRVRLRVAKGGHNVDGSKIEKRYFKTLENLSDAIKIVDRAFLFDNSGKKMDLLAEIYKGQAIKFYTSDLPLWFEEYVYNKFEL</sequence>
<evidence type="ECO:0000313" key="2">
    <source>
        <dbReference type="Proteomes" id="UP001468798"/>
    </source>
</evidence>
<evidence type="ECO:0000313" key="1">
    <source>
        <dbReference type="EMBL" id="MEM0578197.1"/>
    </source>
</evidence>
<dbReference type="InterPro" id="IPR027417">
    <property type="entry name" value="P-loop_NTPase"/>
</dbReference>